<protein>
    <recommendedName>
        <fullName evidence="4">DUF930 domain-containing protein</fullName>
    </recommendedName>
</protein>
<comment type="caution">
    <text evidence="2">The sequence shown here is derived from an EMBL/GenBank/DDBJ whole genome shotgun (WGS) entry which is preliminary data.</text>
</comment>
<keyword evidence="3" id="KW-1185">Reference proteome</keyword>
<sequence>MRLVAIALLMSAAATAPAPPPAAEPALSPAQNAKISQAIAALKRPEERSLASGWSNAKKVAEVICRPAALPSLRRQIPEADRVFLGTSDPATLTLVSARSLTGSGSVRSGEKWRDFTFTCALTPSSGKVAGFTAVLKPAD</sequence>
<feature type="chain" id="PRO_5046199899" description="DUF930 domain-containing protein" evidence="1">
    <location>
        <begin position="19"/>
        <end position="140"/>
    </location>
</feature>
<reference evidence="2 3" key="1">
    <citation type="submission" date="2024-06" db="EMBL/GenBank/DDBJ databases">
        <title>Genomic Encyclopedia of Type Strains, Phase IV (KMG-IV): sequencing the most valuable type-strain genomes for metagenomic binning, comparative biology and taxonomic classification.</title>
        <authorList>
            <person name="Goeker M."/>
        </authorList>
    </citation>
    <scope>NUCLEOTIDE SEQUENCE [LARGE SCALE GENOMIC DNA]</scope>
    <source>
        <strain evidence="2 3">DSM 17809</strain>
    </source>
</reference>
<keyword evidence="1" id="KW-0732">Signal</keyword>
<feature type="signal peptide" evidence="1">
    <location>
        <begin position="1"/>
        <end position="18"/>
    </location>
</feature>
<accession>A0ABV2EFU8</accession>
<dbReference type="RefSeq" id="WP_354297250.1">
    <property type="nucleotide sequence ID" value="NZ_JBEPLU010000001.1"/>
</dbReference>
<dbReference type="EMBL" id="JBEPLU010000001">
    <property type="protein sequence ID" value="MET3525910.1"/>
    <property type="molecule type" value="Genomic_DNA"/>
</dbReference>
<evidence type="ECO:0008006" key="4">
    <source>
        <dbReference type="Google" id="ProtNLM"/>
    </source>
</evidence>
<proteinExistence type="predicted"/>
<name>A0ABV2EFU8_9CAUL</name>
<evidence type="ECO:0000256" key="1">
    <source>
        <dbReference type="SAM" id="SignalP"/>
    </source>
</evidence>
<organism evidence="2 3">
    <name type="scientific">Phenylobacterium koreense</name>
    <dbReference type="NCBI Taxonomy" id="266125"/>
    <lineage>
        <taxon>Bacteria</taxon>
        <taxon>Pseudomonadati</taxon>
        <taxon>Pseudomonadota</taxon>
        <taxon>Alphaproteobacteria</taxon>
        <taxon>Caulobacterales</taxon>
        <taxon>Caulobacteraceae</taxon>
        <taxon>Phenylobacterium</taxon>
    </lineage>
</organism>
<evidence type="ECO:0000313" key="2">
    <source>
        <dbReference type="EMBL" id="MET3525910.1"/>
    </source>
</evidence>
<evidence type="ECO:0000313" key="3">
    <source>
        <dbReference type="Proteomes" id="UP001549110"/>
    </source>
</evidence>
<dbReference type="Proteomes" id="UP001549110">
    <property type="component" value="Unassembled WGS sequence"/>
</dbReference>
<gene>
    <name evidence="2" type="ORF">ABID41_001005</name>
</gene>